<dbReference type="Gene3D" id="3.40.50.720">
    <property type="entry name" value="NAD(P)-binding Rossmann-like Domain"/>
    <property type="match status" value="1"/>
</dbReference>
<dbReference type="Pfam" id="PF13478">
    <property type="entry name" value="XdhC_C"/>
    <property type="match status" value="1"/>
</dbReference>
<proteinExistence type="predicted"/>
<dbReference type="PANTHER" id="PTHR30388">
    <property type="entry name" value="ALDEHYDE OXIDOREDUCTASE MOLYBDENUM COFACTOR ASSEMBLY PROTEIN"/>
    <property type="match status" value="1"/>
</dbReference>
<dbReference type="InterPro" id="IPR027051">
    <property type="entry name" value="XdhC_Rossmann_dom"/>
</dbReference>
<dbReference type="Proteomes" id="UP000641137">
    <property type="component" value="Unassembled WGS sequence"/>
</dbReference>
<evidence type="ECO:0000259" key="2">
    <source>
        <dbReference type="Pfam" id="PF02625"/>
    </source>
</evidence>
<reference evidence="4" key="2">
    <citation type="submission" date="2020-09" db="EMBL/GenBank/DDBJ databases">
        <authorList>
            <person name="Sun Q."/>
            <person name="Kim S."/>
        </authorList>
    </citation>
    <scope>NUCLEOTIDE SEQUENCE</scope>
    <source>
        <strain evidence="4">KCTC 42097</strain>
    </source>
</reference>
<dbReference type="InterPro" id="IPR003777">
    <property type="entry name" value="XdhC_CoxI"/>
</dbReference>
<dbReference type="EMBL" id="BMZO01000006">
    <property type="protein sequence ID" value="GHC71888.1"/>
    <property type="molecule type" value="Genomic_DNA"/>
</dbReference>
<protein>
    <recommendedName>
        <fullName evidence="6">Xanthine dehydrogenase accessory factor</fullName>
    </recommendedName>
</protein>
<feature type="domain" description="XdhC Rossmann" evidence="3">
    <location>
        <begin position="167"/>
        <end position="306"/>
    </location>
</feature>
<dbReference type="InterPro" id="IPR052698">
    <property type="entry name" value="MoCofactor_Util/Proc"/>
</dbReference>
<gene>
    <name evidence="4" type="ORF">GCM10010136_19190</name>
</gene>
<evidence type="ECO:0008006" key="6">
    <source>
        <dbReference type="Google" id="ProtNLM"/>
    </source>
</evidence>
<feature type="region of interest" description="Disordered" evidence="1">
    <location>
        <begin position="1"/>
        <end position="20"/>
    </location>
</feature>
<name>A0A8J3DPS5_9HYPH</name>
<reference evidence="4" key="1">
    <citation type="journal article" date="2014" name="Int. J. Syst. Evol. Microbiol.">
        <title>Complete genome sequence of Corynebacterium casei LMG S-19264T (=DSM 44701T), isolated from a smear-ripened cheese.</title>
        <authorList>
            <consortium name="US DOE Joint Genome Institute (JGI-PGF)"/>
            <person name="Walter F."/>
            <person name="Albersmeier A."/>
            <person name="Kalinowski J."/>
            <person name="Ruckert C."/>
        </authorList>
    </citation>
    <scope>NUCLEOTIDE SEQUENCE</scope>
    <source>
        <strain evidence="4">KCTC 42097</strain>
    </source>
</reference>
<evidence type="ECO:0000256" key="1">
    <source>
        <dbReference type="SAM" id="MobiDB-lite"/>
    </source>
</evidence>
<dbReference type="PANTHER" id="PTHR30388:SF4">
    <property type="entry name" value="MOLYBDENUM COFACTOR INSERTION CHAPERONE PAOD"/>
    <property type="match status" value="1"/>
</dbReference>
<dbReference type="Pfam" id="PF02625">
    <property type="entry name" value="XdhC_CoxI"/>
    <property type="match status" value="1"/>
</dbReference>
<evidence type="ECO:0000313" key="4">
    <source>
        <dbReference type="EMBL" id="GHC71888.1"/>
    </source>
</evidence>
<comment type="caution">
    <text evidence="4">The sequence shown here is derived from an EMBL/GenBank/DDBJ whole genome shotgun (WGS) entry which is preliminary data.</text>
</comment>
<sequence>MSMVIAEASPDPVRGRHDGDPLQAALHREESVLAIITEVNGPSYRPLGEIMAFVPDARVGSLSSGCIEADLATHAQDALQNGAKLVRYGDGSPFIDLQLPCGGGLEITLIPRPDRDVLRSVEEKRGRRERCAFLVTNDYRLQETVYGTTGKTRDGFRVSFRPQPRFLIFGSGPEAAIFTDLVKSANYPHLLLSADRETLTSAKANGCAATQLHWAAMPADLPIDDRTAAILFFHDHSWEPTILARLLETPAFYIGAQGSRRAHDGRIAELRRIGVREGLARIKGPIGLIPSARDPRTLAVSVLAEVLDAAR</sequence>
<feature type="domain" description="XdhC- CoxI" evidence="2">
    <location>
        <begin position="28"/>
        <end position="89"/>
    </location>
</feature>
<evidence type="ECO:0000313" key="5">
    <source>
        <dbReference type="Proteomes" id="UP000641137"/>
    </source>
</evidence>
<dbReference type="AlphaFoldDB" id="A0A8J3DPS5"/>
<evidence type="ECO:0000259" key="3">
    <source>
        <dbReference type="Pfam" id="PF13478"/>
    </source>
</evidence>
<organism evidence="4 5">
    <name type="scientific">Limoniibacter endophyticus</name>
    <dbReference type="NCBI Taxonomy" id="1565040"/>
    <lineage>
        <taxon>Bacteria</taxon>
        <taxon>Pseudomonadati</taxon>
        <taxon>Pseudomonadota</taxon>
        <taxon>Alphaproteobacteria</taxon>
        <taxon>Hyphomicrobiales</taxon>
        <taxon>Bartonellaceae</taxon>
        <taxon>Limoniibacter</taxon>
    </lineage>
</organism>
<keyword evidence="5" id="KW-1185">Reference proteome</keyword>
<dbReference type="RefSeq" id="WP_189489787.1">
    <property type="nucleotide sequence ID" value="NZ_BMZO01000006.1"/>
</dbReference>
<accession>A0A8J3DPS5</accession>